<dbReference type="EMBL" id="LUGG01000006">
    <property type="protein sequence ID" value="OBZ73969.1"/>
    <property type="molecule type" value="Genomic_DNA"/>
</dbReference>
<evidence type="ECO:0000313" key="4">
    <source>
        <dbReference type="Proteomes" id="UP000092993"/>
    </source>
</evidence>
<dbReference type="EMBL" id="LUGG01000045">
    <property type="protein sequence ID" value="OBZ65359.1"/>
    <property type="molecule type" value="Genomic_DNA"/>
</dbReference>
<gene>
    <name evidence="3" type="ORF">A0H81_06584</name>
    <name evidence="2" type="ORF">A0H81_14677</name>
</gene>
<evidence type="ECO:0000313" key="2">
    <source>
        <dbReference type="EMBL" id="OBZ65359.1"/>
    </source>
</evidence>
<feature type="region of interest" description="Disordered" evidence="1">
    <location>
        <begin position="1"/>
        <end position="24"/>
    </location>
</feature>
<protein>
    <submittedName>
        <fullName evidence="3">Uncharacterized protein</fullName>
    </submittedName>
</protein>
<feature type="compositionally biased region" description="Basic and acidic residues" evidence="1">
    <location>
        <begin position="76"/>
        <end position="90"/>
    </location>
</feature>
<proteinExistence type="predicted"/>
<comment type="caution">
    <text evidence="3">The sequence shown here is derived from an EMBL/GenBank/DDBJ whole genome shotgun (WGS) entry which is preliminary data.</text>
</comment>
<keyword evidence="4" id="KW-1185">Reference proteome</keyword>
<dbReference type="AlphaFoldDB" id="A0A1C7MC29"/>
<dbReference type="Proteomes" id="UP000092993">
    <property type="component" value="Unassembled WGS sequence"/>
</dbReference>
<sequence length="370" mass="41916">MSQFQTLSETSLPAPSTKRPSHLHKHSLGFQNVDFLNNVALDSVHRQNRVMFTELNRGSSQSIFGMKTSLPSMQQADRDSSLPEVEREVGNRSPSSDPVDDTMDYDLGSPLPEDVDYDLGSPPESRFITPNFDITYDLGSPPPSEPDDDYYDLGSPPLPQPDDNSVSLSKPNPPLNPDALDPVPDAEHDFECPPHCAALNAFLPPRRMVYPNNREYRVPVLPVMPEFHKKPKPGFIYKEQVCHTATVSRDNRRYLLFEYPPHEAFRDTAEEYLPDRIRVRQRMLIKSRRDLLLLPGMTTEMTKLKSRAVNISESASMDEVTYQASMSEGFRTELPSEEKITEILQEASRWRAEHGIKSLRFGLENEIGGA</sequence>
<feature type="region of interest" description="Disordered" evidence="1">
    <location>
        <begin position="71"/>
        <end position="185"/>
    </location>
</feature>
<feature type="compositionally biased region" description="Polar residues" evidence="1">
    <location>
        <begin position="1"/>
        <end position="14"/>
    </location>
</feature>
<reference evidence="3 4" key="1">
    <citation type="submission" date="2016-03" db="EMBL/GenBank/DDBJ databases">
        <title>Whole genome sequencing of Grifola frondosa 9006-11.</title>
        <authorList>
            <person name="Min B."/>
            <person name="Park H."/>
            <person name="Kim J.-G."/>
            <person name="Cho H."/>
            <person name="Oh Y.-L."/>
            <person name="Kong W.-S."/>
            <person name="Choi I.-G."/>
        </authorList>
    </citation>
    <scope>NUCLEOTIDE SEQUENCE [LARGE SCALE GENOMIC DNA]</scope>
    <source>
        <strain evidence="3 4">9006-11</strain>
    </source>
</reference>
<accession>A0A1C7MC29</accession>
<name>A0A1C7MC29_GRIFR</name>
<evidence type="ECO:0000256" key="1">
    <source>
        <dbReference type="SAM" id="MobiDB-lite"/>
    </source>
</evidence>
<evidence type="ECO:0000313" key="3">
    <source>
        <dbReference type="EMBL" id="OBZ73969.1"/>
    </source>
</evidence>
<organism evidence="3 4">
    <name type="scientific">Grifola frondosa</name>
    <name type="common">Maitake</name>
    <name type="synonym">Polyporus frondosus</name>
    <dbReference type="NCBI Taxonomy" id="5627"/>
    <lineage>
        <taxon>Eukaryota</taxon>
        <taxon>Fungi</taxon>
        <taxon>Dikarya</taxon>
        <taxon>Basidiomycota</taxon>
        <taxon>Agaricomycotina</taxon>
        <taxon>Agaricomycetes</taxon>
        <taxon>Polyporales</taxon>
        <taxon>Grifolaceae</taxon>
        <taxon>Grifola</taxon>
    </lineage>
</organism>